<dbReference type="OrthoDB" id="10367173at2759"/>
<protein>
    <submittedName>
        <fullName evidence="2">Uncharacterized protein</fullName>
    </submittedName>
</protein>
<feature type="region of interest" description="Disordered" evidence="1">
    <location>
        <begin position="165"/>
        <end position="185"/>
    </location>
</feature>
<feature type="region of interest" description="Disordered" evidence="1">
    <location>
        <begin position="235"/>
        <end position="255"/>
    </location>
</feature>
<feature type="compositionally biased region" description="Polar residues" evidence="1">
    <location>
        <begin position="122"/>
        <end position="133"/>
    </location>
</feature>
<feature type="region of interest" description="Disordered" evidence="1">
    <location>
        <begin position="108"/>
        <end position="133"/>
    </location>
</feature>
<reference evidence="2 3" key="1">
    <citation type="submission" date="2021-01" db="EMBL/GenBank/DDBJ databases">
        <title>Cercospora kikuchii MAFF 305040 whole genome shotgun sequence.</title>
        <authorList>
            <person name="Kashiwa T."/>
            <person name="Suzuki T."/>
        </authorList>
    </citation>
    <scope>NUCLEOTIDE SEQUENCE [LARGE SCALE GENOMIC DNA]</scope>
    <source>
        <strain evidence="2 3">MAFF 305040</strain>
    </source>
</reference>
<name>A0A9P3CM22_9PEZI</name>
<dbReference type="EMBL" id="BOLY01000005">
    <property type="protein sequence ID" value="GIZ45702.1"/>
    <property type="molecule type" value="Genomic_DNA"/>
</dbReference>
<dbReference type="RefSeq" id="XP_044660189.1">
    <property type="nucleotide sequence ID" value="XM_044804254.1"/>
</dbReference>
<feature type="compositionally biased region" description="Basic and acidic residues" evidence="1">
    <location>
        <begin position="40"/>
        <end position="58"/>
    </location>
</feature>
<gene>
    <name evidence="2" type="ORF">CKM354_000885900</name>
</gene>
<dbReference type="GeneID" id="68294434"/>
<evidence type="ECO:0000313" key="3">
    <source>
        <dbReference type="Proteomes" id="UP000825890"/>
    </source>
</evidence>
<feature type="compositionally biased region" description="Polar residues" evidence="1">
    <location>
        <begin position="18"/>
        <end position="32"/>
    </location>
</feature>
<comment type="caution">
    <text evidence="2">The sequence shown here is derived from an EMBL/GenBank/DDBJ whole genome shotgun (WGS) entry which is preliminary data.</text>
</comment>
<evidence type="ECO:0000313" key="2">
    <source>
        <dbReference type="EMBL" id="GIZ45702.1"/>
    </source>
</evidence>
<feature type="region of interest" description="Disordered" evidence="1">
    <location>
        <begin position="1"/>
        <end position="67"/>
    </location>
</feature>
<organism evidence="2 3">
    <name type="scientific">Cercospora kikuchii</name>
    <dbReference type="NCBI Taxonomy" id="84275"/>
    <lineage>
        <taxon>Eukaryota</taxon>
        <taxon>Fungi</taxon>
        <taxon>Dikarya</taxon>
        <taxon>Ascomycota</taxon>
        <taxon>Pezizomycotina</taxon>
        <taxon>Dothideomycetes</taxon>
        <taxon>Dothideomycetidae</taxon>
        <taxon>Mycosphaerellales</taxon>
        <taxon>Mycosphaerellaceae</taxon>
        <taxon>Cercospora</taxon>
    </lineage>
</organism>
<accession>A0A9P3CM22</accession>
<feature type="compositionally biased region" description="Polar residues" evidence="1">
    <location>
        <begin position="1"/>
        <end position="11"/>
    </location>
</feature>
<keyword evidence="3" id="KW-1185">Reference proteome</keyword>
<dbReference type="AlphaFoldDB" id="A0A9P3CM22"/>
<sequence length="255" mass="28531">MANQGSANTPHNMAGAPFNTNSSDIASASGPRSSKVDTILTRKESLTDSDFKQTEEPQGHPTLDSNLQYQVSNWRPYGHREYSERELEAAFGLLDIAAAPVLHTSINEARRRGKNDNGELDASNQTERNSEAIDQTANERFGLGSASGQDLLMSEAVGMEHLREGHEMHRQQDRSSPTRTERQVWASRAAHRLRLRRLRRAHRERALVSVSDHWEQINARAQARMNSASIQAAQEDLAQENDEAYRGCPEDSESQ</sequence>
<feature type="compositionally biased region" description="Basic and acidic residues" evidence="1">
    <location>
        <begin position="108"/>
        <end position="117"/>
    </location>
</feature>
<evidence type="ECO:0000256" key="1">
    <source>
        <dbReference type="SAM" id="MobiDB-lite"/>
    </source>
</evidence>
<dbReference type="Proteomes" id="UP000825890">
    <property type="component" value="Unassembled WGS sequence"/>
</dbReference>
<proteinExistence type="predicted"/>